<evidence type="ECO:0000256" key="1">
    <source>
        <dbReference type="ARBA" id="ARBA00042002"/>
    </source>
</evidence>
<dbReference type="Proteomes" id="UP000653358">
    <property type="component" value="Unassembled WGS sequence"/>
</dbReference>
<dbReference type="SMART" id="SM00893">
    <property type="entry name" value="ETF"/>
    <property type="match status" value="1"/>
</dbReference>
<evidence type="ECO:0000259" key="2">
    <source>
        <dbReference type="SMART" id="SM00893"/>
    </source>
</evidence>
<accession>A0ABR6WM53</accession>
<comment type="caution">
    <text evidence="3">The sequence shown here is derived from an EMBL/GenBank/DDBJ whole genome shotgun (WGS) entry which is preliminary data.</text>
</comment>
<dbReference type="CDD" id="cd01714">
    <property type="entry name" value="ETF_beta"/>
    <property type="match status" value="1"/>
</dbReference>
<sequence>MNILICVKQVPDTTEIKVDPVTNTLMRAGVPSIVNPFDACALETAARIKDETPDTKIVIVSMGPEQAKVALTECLAVGADRAYLISGRGFGGSDTLATSYILSCAVRKLEELEGKFDIIFCGKQAIDGDTAQVGPELAEHLGLAQVTCALEAKTNGNTVQVRRKTERGSEILGVEMPCLITMTKTAYEPRYASSRKKREVAKQEIPTLDENSFEIDLTRAGLKGSPTKVKKTFTIPQNSTGVIFHEATERQSTISLFELLVKGNILQLGVRYGNE</sequence>
<dbReference type="InterPro" id="IPR033948">
    <property type="entry name" value="ETF_beta_N"/>
</dbReference>
<keyword evidence="4" id="KW-1185">Reference proteome</keyword>
<dbReference type="InterPro" id="IPR014730">
    <property type="entry name" value="ETF_a/b_N"/>
</dbReference>
<dbReference type="InterPro" id="IPR012255">
    <property type="entry name" value="ETF_b"/>
</dbReference>
<dbReference type="SUPFAM" id="SSF52402">
    <property type="entry name" value="Adenine nucleotide alpha hydrolases-like"/>
    <property type="match status" value="1"/>
</dbReference>
<protein>
    <recommendedName>
        <fullName evidence="1">Electron transfer flavoprotein small subunit</fullName>
    </recommendedName>
</protein>
<gene>
    <name evidence="3" type="ORF">GH807_10910</name>
</gene>
<proteinExistence type="predicted"/>
<feature type="domain" description="Electron transfer flavoprotein alpha/beta-subunit N-terminal" evidence="2">
    <location>
        <begin position="22"/>
        <end position="217"/>
    </location>
</feature>
<dbReference type="PIRSF" id="PIRSF000090">
    <property type="entry name" value="Beta-ETF"/>
    <property type="match status" value="1"/>
</dbReference>
<organism evidence="3 4">
    <name type="scientific">Acetobacterium tundrae</name>
    <dbReference type="NCBI Taxonomy" id="132932"/>
    <lineage>
        <taxon>Bacteria</taxon>
        <taxon>Bacillati</taxon>
        <taxon>Bacillota</taxon>
        <taxon>Clostridia</taxon>
        <taxon>Eubacteriales</taxon>
        <taxon>Eubacteriaceae</taxon>
        <taxon>Acetobacterium</taxon>
    </lineage>
</organism>
<dbReference type="InterPro" id="IPR014729">
    <property type="entry name" value="Rossmann-like_a/b/a_fold"/>
</dbReference>
<evidence type="ECO:0000313" key="4">
    <source>
        <dbReference type="Proteomes" id="UP000653358"/>
    </source>
</evidence>
<dbReference type="PANTHER" id="PTHR21294">
    <property type="entry name" value="ELECTRON TRANSFER FLAVOPROTEIN BETA-SUBUNIT"/>
    <property type="match status" value="1"/>
</dbReference>
<name>A0ABR6WM53_9FIRM</name>
<evidence type="ECO:0000313" key="3">
    <source>
        <dbReference type="EMBL" id="MBC3797555.1"/>
    </source>
</evidence>
<dbReference type="PANTHER" id="PTHR21294:SF17">
    <property type="entry name" value="PROTEIN FIXA"/>
    <property type="match status" value="1"/>
</dbReference>
<dbReference type="RefSeq" id="WP_148604042.1">
    <property type="nucleotide sequence ID" value="NZ_RXYB01000012.1"/>
</dbReference>
<reference evidence="3 4" key="1">
    <citation type="journal article" date="2020" name="mSystems">
        <title>Defining Genomic and Predicted Metabolic Features of the Acetobacterium Genus.</title>
        <authorList>
            <person name="Ross D.E."/>
            <person name="Marshall C.W."/>
            <person name="Gulliver D."/>
            <person name="May H.D."/>
            <person name="Norman R.S."/>
        </authorList>
    </citation>
    <scope>NUCLEOTIDE SEQUENCE [LARGE SCALE GENOMIC DNA]</scope>
    <source>
        <strain evidence="3 4">DSM 9173</strain>
    </source>
</reference>
<dbReference type="Gene3D" id="3.40.50.620">
    <property type="entry name" value="HUPs"/>
    <property type="match status" value="1"/>
</dbReference>
<dbReference type="Pfam" id="PF01012">
    <property type="entry name" value="ETF"/>
    <property type="match status" value="1"/>
</dbReference>
<dbReference type="EMBL" id="WJBB01000012">
    <property type="protein sequence ID" value="MBC3797555.1"/>
    <property type="molecule type" value="Genomic_DNA"/>
</dbReference>